<accession>A0ABU0JKT5</accession>
<feature type="transmembrane region" description="Helical" evidence="1">
    <location>
        <begin position="109"/>
        <end position="130"/>
    </location>
</feature>
<comment type="caution">
    <text evidence="2">The sequence shown here is derived from an EMBL/GenBank/DDBJ whole genome shotgun (WGS) entry which is preliminary data.</text>
</comment>
<name>A0ABU0JKT5_9HYPH</name>
<feature type="transmembrane region" description="Helical" evidence="1">
    <location>
        <begin position="39"/>
        <end position="60"/>
    </location>
</feature>
<feature type="transmembrane region" description="Helical" evidence="1">
    <location>
        <begin position="136"/>
        <end position="155"/>
    </location>
</feature>
<dbReference type="RefSeq" id="WP_307285278.1">
    <property type="nucleotide sequence ID" value="NZ_JAUSVX010000027.1"/>
</dbReference>
<gene>
    <name evidence="2" type="ORF">QO011_007935</name>
</gene>
<keyword evidence="3" id="KW-1185">Reference proteome</keyword>
<protein>
    <submittedName>
        <fullName evidence="2">Uncharacterized protein</fullName>
    </submittedName>
</protein>
<evidence type="ECO:0000256" key="1">
    <source>
        <dbReference type="SAM" id="Phobius"/>
    </source>
</evidence>
<evidence type="ECO:0000313" key="3">
    <source>
        <dbReference type="Proteomes" id="UP001242480"/>
    </source>
</evidence>
<organism evidence="2 3">
    <name type="scientific">Labrys wisconsinensis</name>
    <dbReference type="NCBI Taxonomy" id="425677"/>
    <lineage>
        <taxon>Bacteria</taxon>
        <taxon>Pseudomonadati</taxon>
        <taxon>Pseudomonadota</taxon>
        <taxon>Alphaproteobacteria</taxon>
        <taxon>Hyphomicrobiales</taxon>
        <taxon>Xanthobacteraceae</taxon>
        <taxon>Labrys</taxon>
    </lineage>
</organism>
<reference evidence="2 3" key="1">
    <citation type="submission" date="2023-07" db="EMBL/GenBank/DDBJ databases">
        <title>Genomic Encyclopedia of Type Strains, Phase IV (KMG-IV): sequencing the most valuable type-strain genomes for metagenomic binning, comparative biology and taxonomic classification.</title>
        <authorList>
            <person name="Goeker M."/>
        </authorList>
    </citation>
    <scope>NUCLEOTIDE SEQUENCE [LARGE SCALE GENOMIC DNA]</scope>
    <source>
        <strain evidence="2 3">DSM 19619</strain>
    </source>
</reference>
<keyword evidence="1" id="KW-0812">Transmembrane</keyword>
<feature type="transmembrane region" description="Helical" evidence="1">
    <location>
        <begin position="72"/>
        <end position="97"/>
    </location>
</feature>
<keyword evidence="1" id="KW-0472">Membrane</keyword>
<sequence length="158" mass="16356">MRLASLPFAPAFGLGYGALLGAALVLRTVEIEQALTARAWCALAVLVAGAVLAGAIAAWIGRRLARAWPAALRFVVMAPGLAGGTLFLAGGLYSLLIRDILGQFELDDLAYGGGIVDFVFTHGSAAYLMLLGGWTLLFPWPLAAAGTLAAALFAVRRG</sequence>
<evidence type="ECO:0000313" key="2">
    <source>
        <dbReference type="EMBL" id="MDQ0474893.1"/>
    </source>
</evidence>
<keyword evidence="1" id="KW-1133">Transmembrane helix</keyword>
<feature type="transmembrane region" description="Helical" evidence="1">
    <location>
        <begin position="6"/>
        <end position="27"/>
    </location>
</feature>
<proteinExistence type="predicted"/>
<dbReference type="EMBL" id="JAUSVX010000027">
    <property type="protein sequence ID" value="MDQ0474893.1"/>
    <property type="molecule type" value="Genomic_DNA"/>
</dbReference>
<dbReference type="Proteomes" id="UP001242480">
    <property type="component" value="Unassembled WGS sequence"/>
</dbReference>